<dbReference type="AlphaFoldDB" id="A0A6S6UBV1"/>
<sequence length="551" mass="65167">MKENNLVSDTVYGHIPYSKFEERFLKSKVVNRLLFVSQNALAYFAFPSISTKRYIHSLGTMHVASYLFKNSLINSSSKTRDTFLRAGKNEIKMLIKRHKLKIDLRTLDIYDKTLLGFSFTLNKKFEVTYLILLQSLRLAGLLHDVGHLPFSHQTEYALKRLYLSLQKKKVLNTEEKNFLKFYNTITLNGALVLHESIGELYVDLLFKYELAEDKRVNQEVVKLYYFFVKNILNNIETKDFSYKTLHDYVASSIDADRVDYINRDLLASGYISTSADFLRVTREAILIKENKRLKLSFMSSSLADIEHLIESRFNLYKKVFFTHSISRLDTLLETVINYLATEYLSVSGKDKKIYQTIAMMWKFSKEKNSVKALDIISQLDENWLITLFKKEYFKIKYQLDLNYQERYYLAAFEDILFGKHLFKAKWKNLSEFYKILNLSEKERYAFREKFGKVSKNKERRLEKLLNNFVYKHNKDNNFFAYSIVSLSIGIDKNFLLYDGEKTIKIDEVSTLRKRLITSRSNTVPFYIFTNKKHLTEEMKEELKTLLFKVFL</sequence>
<dbReference type="GO" id="GO:0008832">
    <property type="term" value="F:dGTPase activity"/>
    <property type="evidence" value="ECO:0007669"/>
    <property type="project" value="TreeGrafter"/>
</dbReference>
<protein>
    <submittedName>
        <fullName evidence="1">HD superfamily phosphohydrolase</fullName>
    </submittedName>
</protein>
<dbReference type="Gene3D" id="1.10.3210.10">
    <property type="entry name" value="Hypothetical protein af1432"/>
    <property type="match status" value="1"/>
</dbReference>
<dbReference type="PANTHER" id="PTHR11373:SF4">
    <property type="entry name" value="DEOXYNUCLEOSIDE TRIPHOSPHATE TRIPHOSPHOHYDROLASE SAMHD1"/>
    <property type="match status" value="1"/>
</dbReference>
<dbReference type="InterPro" id="IPR050135">
    <property type="entry name" value="dGTPase-like"/>
</dbReference>
<organism evidence="1">
    <name type="scientific">uncultured Sulfurovum sp</name>
    <dbReference type="NCBI Taxonomy" id="269237"/>
    <lineage>
        <taxon>Bacteria</taxon>
        <taxon>Pseudomonadati</taxon>
        <taxon>Campylobacterota</taxon>
        <taxon>Epsilonproteobacteria</taxon>
        <taxon>Campylobacterales</taxon>
        <taxon>Sulfurovaceae</taxon>
        <taxon>Sulfurovum</taxon>
        <taxon>environmental samples</taxon>
    </lineage>
</organism>
<dbReference type="PANTHER" id="PTHR11373">
    <property type="entry name" value="DEOXYNUCLEOSIDE TRIPHOSPHATE TRIPHOSPHOHYDROLASE"/>
    <property type="match status" value="1"/>
</dbReference>
<keyword evidence="1" id="KW-0378">Hydrolase</keyword>
<accession>A0A6S6UBV1</accession>
<reference evidence="1" key="1">
    <citation type="submission" date="2020-01" db="EMBL/GenBank/DDBJ databases">
        <authorList>
            <person name="Meier V. D."/>
            <person name="Meier V D."/>
        </authorList>
    </citation>
    <scope>NUCLEOTIDE SEQUENCE</scope>
    <source>
        <strain evidence="1">HLG_WM_MAG_05</strain>
    </source>
</reference>
<dbReference type="SUPFAM" id="SSF109604">
    <property type="entry name" value="HD-domain/PDEase-like"/>
    <property type="match status" value="1"/>
</dbReference>
<gene>
    <name evidence="1" type="ORF">HELGO_WM6210</name>
</gene>
<dbReference type="GO" id="GO:0006203">
    <property type="term" value="P:dGTP catabolic process"/>
    <property type="evidence" value="ECO:0007669"/>
    <property type="project" value="TreeGrafter"/>
</dbReference>
<name>A0A6S6UBV1_9BACT</name>
<proteinExistence type="predicted"/>
<evidence type="ECO:0000313" key="1">
    <source>
        <dbReference type="EMBL" id="CAA6824219.1"/>
    </source>
</evidence>
<dbReference type="EMBL" id="CACVAU010000072">
    <property type="protein sequence ID" value="CAA6824219.1"/>
    <property type="molecule type" value="Genomic_DNA"/>
</dbReference>